<evidence type="ECO:0000256" key="5">
    <source>
        <dbReference type="ARBA" id="ARBA00023002"/>
    </source>
</evidence>
<dbReference type="Pfam" id="PF01266">
    <property type="entry name" value="DAO"/>
    <property type="match status" value="1"/>
</dbReference>
<dbReference type="GO" id="GO:0016614">
    <property type="term" value="F:oxidoreductase activity, acting on CH-OH group of donors"/>
    <property type="evidence" value="ECO:0007669"/>
    <property type="project" value="InterPro"/>
</dbReference>
<accession>S7THC7</accession>
<keyword evidence="4" id="KW-0274">FAD</keyword>
<keyword evidence="9" id="KW-1185">Reference proteome</keyword>
<organism evidence="8 9">
    <name type="scientific">Desulfococcus multivorans DSM 2059</name>
    <dbReference type="NCBI Taxonomy" id="1121405"/>
    <lineage>
        <taxon>Bacteria</taxon>
        <taxon>Pseudomonadati</taxon>
        <taxon>Thermodesulfobacteriota</taxon>
        <taxon>Desulfobacteria</taxon>
        <taxon>Desulfobacterales</taxon>
        <taxon>Desulfococcaceae</taxon>
        <taxon>Desulfococcus</taxon>
    </lineage>
</organism>
<comment type="cofactor">
    <cofactor evidence="1">
        <name>FAD</name>
        <dbReference type="ChEBI" id="CHEBI:57692"/>
    </cofactor>
</comment>
<dbReference type="Gene3D" id="3.50.50.60">
    <property type="entry name" value="FAD/NAD(P)-binding domain"/>
    <property type="match status" value="2"/>
</dbReference>
<dbReference type="RefSeq" id="WP_020877841.1">
    <property type="nucleotide sequence ID" value="NZ_ATHJ01000105.1"/>
</dbReference>
<feature type="domain" description="Glucose-methanol-choline oxidoreductase C-terminal" evidence="7">
    <location>
        <begin position="412"/>
        <end position="535"/>
    </location>
</feature>
<dbReference type="EMBL" id="ATHJ01000105">
    <property type="protein sequence ID" value="EPR36025.1"/>
    <property type="molecule type" value="Genomic_DNA"/>
</dbReference>
<evidence type="ECO:0000259" key="7">
    <source>
        <dbReference type="Pfam" id="PF05199"/>
    </source>
</evidence>
<dbReference type="eggNOG" id="COG2303">
    <property type="taxonomic scope" value="Bacteria"/>
</dbReference>
<reference evidence="8 9" key="1">
    <citation type="journal article" date="2013" name="Genome Announc.">
        <title>Draft genome sequences for three mercury-methylating, sulfate-reducing bacteria.</title>
        <authorList>
            <person name="Brown S.D."/>
            <person name="Hurt R.A.Jr."/>
            <person name="Gilmour C.C."/>
            <person name="Elias D.A."/>
        </authorList>
    </citation>
    <scope>NUCLEOTIDE SEQUENCE [LARGE SCALE GENOMIC DNA]</scope>
    <source>
        <strain evidence="8 9">DSM 2059</strain>
    </source>
</reference>
<evidence type="ECO:0000256" key="4">
    <source>
        <dbReference type="ARBA" id="ARBA00022827"/>
    </source>
</evidence>
<dbReference type="Proteomes" id="UP000014977">
    <property type="component" value="Unassembled WGS sequence"/>
</dbReference>
<dbReference type="InterPro" id="IPR051473">
    <property type="entry name" value="P2Ox-like"/>
</dbReference>
<keyword evidence="3" id="KW-0285">Flavoprotein</keyword>
<dbReference type="Pfam" id="PF05199">
    <property type="entry name" value="GMC_oxred_C"/>
    <property type="match status" value="1"/>
</dbReference>
<dbReference type="PANTHER" id="PTHR42784">
    <property type="entry name" value="PYRANOSE 2-OXIDASE"/>
    <property type="match status" value="1"/>
</dbReference>
<dbReference type="AlphaFoldDB" id="S7THC7"/>
<dbReference type="SUPFAM" id="SSF51905">
    <property type="entry name" value="FAD/NAD(P)-binding domain"/>
    <property type="match status" value="1"/>
</dbReference>
<dbReference type="STRING" id="897.B2D07_16315"/>
<evidence type="ECO:0000256" key="2">
    <source>
        <dbReference type="ARBA" id="ARBA00010790"/>
    </source>
</evidence>
<dbReference type="OrthoDB" id="9787779at2"/>
<protein>
    <submittedName>
        <fullName evidence="8">GMC oxidoreductase</fullName>
    </submittedName>
</protein>
<dbReference type="InterPro" id="IPR006076">
    <property type="entry name" value="FAD-dep_OxRdtase"/>
</dbReference>
<dbReference type="InterPro" id="IPR007867">
    <property type="entry name" value="GMC_OxRtase_C"/>
</dbReference>
<evidence type="ECO:0000313" key="8">
    <source>
        <dbReference type="EMBL" id="EPR36025.1"/>
    </source>
</evidence>
<evidence type="ECO:0000259" key="6">
    <source>
        <dbReference type="Pfam" id="PF01266"/>
    </source>
</evidence>
<sequence>MLINAFELSPDSTIETDICVVGAGVAGISFAMEYIDAGYRVCLLESGGIEADRVTQSLNWGKNIGFPYFELDKSRARFFGGTSHFWHIPIGDNRLGVRLRGLDPIDFEARDWVPYSGWPFDISHLEPFYRRAHQICRIGPYSYDPADWMSSEDQRRQPRLTGEEFETTVFQFGDREVFFKTYRDALDRSENIRVFTHANCVNIAVDDNAQVVTALQAACLNGPRFNVKARTYILAAGGIEVPRLLLASNHVQKAGLGNGNDLVGRFFMEHPHLTSGAFIPADVEMSHALAFYGMHQVNGVTIMGKLALNDAVKRRERLLNHSIHIAPDFNRSKAYYKRSWSKGYYSGKSLVYDLKKKKIPRNLKSRLIDVARDIPSLSRESYRHFTNRFLKEYVAGERMVVYRLNHMAEQVPNPESRVLLDEEKDAFGMNRIKLKWELMPQDLKSMIRTQEILSDALKKKGLGRLIIEMKEGETPRFLRGGWHHMGTTRMHVDPKKGVVDKDCRVHGISNLYIAGASVFPTSGYANPVVTTVALAVRLADHVKKL</sequence>
<evidence type="ECO:0000256" key="3">
    <source>
        <dbReference type="ARBA" id="ARBA00022630"/>
    </source>
</evidence>
<comment type="similarity">
    <text evidence="2">Belongs to the GMC oxidoreductase family.</text>
</comment>
<proteinExistence type="inferred from homology"/>
<name>S7THC7_DESML</name>
<evidence type="ECO:0000313" key="9">
    <source>
        <dbReference type="Proteomes" id="UP000014977"/>
    </source>
</evidence>
<evidence type="ECO:0000256" key="1">
    <source>
        <dbReference type="ARBA" id="ARBA00001974"/>
    </source>
</evidence>
<gene>
    <name evidence="8" type="ORF">dsmv_0730</name>
</gene>
<comment type="caution">
    <text evidence="8">The sequence shown here is derived from an EMBL/GenBank/DDBJ whole genome shotgun (WGS) entry which is preliminary data.</text>
</comment>
<dbReference type="PATRIC" id="fig|1121405.3.peg.3461"/>
<dbReference type="PANTHER" id="PTHR42784:SF1">
    <property type="entry name" value="PYRANOSE 2-OXIDASE"/>
    <property type="match status" value="1"/>
</dbReference>
<keyword evidence="5" id="KW-0560">Oxidoreductase</keyword>
<dbReference type="InterPro" id="IPR036188">
    <property type="entry name" value="FAD/NAD-bd_sf"/>
</dbReference>
<feature type="domain" description="FAD dependent oxidoreductase" evidence="6">
    <location>
        <begin position="17"/>
        <end position="238"/>
    </location>
</feature>